<dbReference type="InterPro" id="IPR027417">
    <property type="entry name" value="P-loop_NTPase"/>
</dbReference>
<evidence type="ECO:0000259" key="1">
    <source>
        <dbReference type="Pfam" id="PF13173"/>
    </source>
</evidence>
<dbReference type="InterPro" id="IPR011335">
    <property type="entry name" value="Restrct_endonuc-II-like"/>
</dbReference>
<dbReference type="Proteomes" id="UP000176253">
    <property type="component" value="Unassembled WGS sequence"/>
</dbReference>
<sequence>MTKAKYIPRLLQQQINKYIKRPEILAILGPRRSGKTTLLSHFRNNLDSCQMVSFENQVILDLFDLEIDSFAKRYLNNSRTLIIDEFQHAKRGGKNLKYLYDSFPGKKIIVSGSSSPDLTIKALRYLTGRCLLFTLLPFSFHEFISAKPFFPTEKELMNYFAEYVTFGGYPEVVLENDSEIKKTLLQNIYSLFFTREVKDFTSLSDDYKLKKLVKALSLSSGSLIEYRQLGSLSGFDFLTLKRYLNFLEKTYIISLTPPFFTNKRTELVKNPKVYFYDLGLRNSLIDNFLPFESRTDKGFLLENFIASYFLSLGQKVKFWRTKNKAEVDFILEKEGLLYALETKAGIMKNIPLSLVSFIEKYHPKKAFIVSCFKGKRRYLNNIPLEFVPYWHPELLH</sequence>
<evidence type="ECO:0000313" key="4">
    <source>
        <dbReference type="Proteomes" id="UP000176253"/>
    </source>
</evidence>
<dbReference type="EMBL" id="MFJM01000050">
    <property type="protein sequence ID" value="OGG16958.1"/>
    <property type="molecule type" value="Genomic_DNA"/>
</dbReference>
<name>A0A1F5ZWV9_9BACT</name>
<evidence type="ECO:0008006" key="5">
    <source>
        <dbReference type="Google" id="ProtNLM"/>
    </source>
</evidence>
<reference evidence="3 4" key="1">
    <citation type="journal article" date="2016" name="Nat. Commun.">
        <title>Thousands of microbial genomes shed light on interconnected biogeochemical processes in an aquifer system.</title>
        <authorList>
            <person name="Anantharaman K."/>
            <person name="Brown C.T."/>
            <person name="Hug L.A."/>
            <person name="Sharon I."/>
            <person name="Castelle C.J."/>
            <person name="Probst A.J."/>
            <person name="Thomas B.C."/>
            <person name="Singh A."/>
            <person name="Wilkins M.J."/>
            <person name="Karaoz U."/>
            <person name="Brodie E.L."/>
            <person name="Williams K.H."/>
            <person name="Hubbard S.S."/>
            <person name="Banfield J.F."/>
        </authorList>
    </citation>
    <scope>NUCLEOTIDE SEQUENCE [LARGE SCALE GENOMIC DNA]</scope>
</reference>
<dbReference type="AlphaFoldDB" id="A0A1F5ZWV9"/>
<dbReference type="Pfam" id="PF13173">
    <property type="entry name" value="AAA_14"/>
    <property type="match status" value="1"/>
</dbReference>
<dbReference type="Pfam" id="PF13635">
    <property type="entry name" value="DUF4143"/>
    <property type="match status" value="1"/>
</dbReference>
<dbReference type="Gene3D" id="3.40.50.300">
    <property type="entry name" value="P-loop containing nucleotide triphosphate hydrolases"/>
    <property type="match status" value="1"/>
</dbReference>
<evidence type="ECO:0000313" key="3">
    <source>
        <dbReference type="EMBL" id="OGG16958.1"/>
    </source>
</evidence>
<dbReference type="PANTHER" id="PTHR43566:SF1">
    <property type="entry name" value="AAA+ ATPASE DOMAIN-CONTAINING PROTEIN"/>
    <property type="match status" value="1"/>
</dbReference>
<dbReference type="PANTHER" id="PTHR43566">
    <property type="entry name" value="CONSERVED PROTEIN"/>
    <property type="match status" value="1"/>
</dbReference>
<feature type="domain" description="AAA" evidence="1">
    <location>
        <begin position="23"/>
        <end position="143"/>
    </location>
</feature>
<evidence type="ECO:0000259" key="2">
    <source>
        <dbReference type="Pfam" id="PF13635"/>
    </source>
</evidence>
<comment type="caution">
    <text evidence="3">The sequence shown here is derived from an EMBL/GenBank/DDBJ whole genome shotgun (WGS) entry which is preliminary data.</text>
</comment>
<proteinExistence type="predicted"/>
<dbReference type="SUPFAM" id="SSF52540">
    <property type="entry name" value="P-loop containing nucleoside triphosphate hydrolases"/>
    <property type="match status" value="1"/>
</dbReference>
<dbReference type="InterPro" id="IPR025420">
    <property type="entry name" value="DUF4143"/>
</dbReference>
<organism evidence="3 4">
    <name type="scientific">Candidatus Gottesmanbacteria bacterium RIFCSPHIGHO2_02_FULL_39_14</name>
    <dbReference type="NCBI Taxonomy" id="1798383"/>
    <lineage>
        <taxon>Bacteria</taxon>
        <taxon>Candidatus Gottesmaniibacteriota</taxon>
    </lineage>
</organism>
<accession>A0A1F5ZWV9</accession>
<dbReference type="InterPro" id="IPR041682">
    <property type="entry name" value="AAA_14"/>
</dbReference>
<protein>
    <recommendedName>
        <fullName evidence="5">AAA+ ATPase domain-containing protein</fullName>
    </recommendedName>
</protein>
<feature type="domain" description="DUF4143" evidence="2">
    <location>
        <begin position="195"/>
        <end position="345"/>
    </location>
</feature>
<dbReference type="SUPFAM" id="SSF52980">
    <property type="entry name" value="Restriction endonuclease-like"/>
    <property type="match status" value="1"/>
</dbReference>
<gene>
    <name evidence="3" type="ORF">A3D78_06600</name>
</gene>